<accession>A0AA38WBI5</accession>
<evidence type="ECO:0000313" key="2">
    <source>
        <dbReference type="EMBL" id="KAJ9542271.1"/>
    </source>
</evidence>
<dbReference type="CDD" id="cd01647">
    <property type="entry name" value="RT_LTR"/>
    <property type="match status" value="1"/>
</dbReference>
<dbReference type="Proteomes" id="UP001172457">
    <property type="component" value="Chromosome 7"/>
</dbReference>
<dbReference type="InterPro" id="IPR053134">
    <property type="entry name" value="RNA-dir_DNA_polymerase"/>
</dbReference>
<dbReference type="Gene3D" id="3.30.70.270">
    <property type="match status" value="1"/>
</dbReference>
<proteinExistence type="predicted"/>
<dbReference type="AlphaFoldDB" id="A0AA38WBI5"/>
<gene>
    <name evidence="2" type="ORF">OSB04_028777</name>
</gene>
<dbReference type="InterPro" id="IPR000477">
    <property type="entry name" value="RT_dom"/>
</dbReference>
<dbReference type="PANTHER" id="PTHR24559:SF444">
    <property type="entry name" value="REVERSE TRANSCRIPTASE DOMAIN-CONTAINING PROTEIN"/>
    <property type="match status" value="1"/>
</dbReference>
<protein>
    <recommendedName>
        <fullName evidence="1">Reverse transcriptase domain-containing protein</fullName>
    </recommendedName>
</protein>
<organism evidence="2 3">
    <name type="scientific">Centaurea solstitialis</name>
    <name type="common">yellow star-thistle</name>
    <dbReference type="NCBI Taxonomy" id="347529"/>
    <lineage>
        <taxon>Eukaryota</taxon>
        <taxon>Viridiplantae</taxon>
        <taxon>Streptophyta</taxon>
        <taxon>Embryophyta</taxon>
        <taxon>Tracheophyta</taxon>
        <taxon>Spermatophyta</taxon>
        <taxon>Magnoliopsida</taxon>
        <taxon>eudicotyledons</taxon>
        <taxon>Gunneridae</taxon>
        <taxon>Pentapetalae</taxon>
        <taxon>asterids</taxon>
        <taxon>campanulids</taxon>
        <taxon>Asterales</taxon>
        <taxon>Asteraceae</taxon>
        <taxon>Carduoideae</taxon>
        <taxon>Cardueae</taxon>
        <taxon>Centaureinae</taxon>
        <taxon>Centaurea</taxon>
    </lineage>
</organism>
<dbReference type="InterPro" id="IPR043502">
    <property type="entry name" value="DNA/RNA_pol_sf"/>
</dbReference>
<dbReference type="Gene3D" id="3.10.10.10">
    <property type="entry name" value="HIV Type 1 Reverse Transcriptase, subunit A, domain 1"/>
    <property type="match status" value="1"/>
</dbReference>
<comment type="caution">
    <text evidence="2">The sequence shown here is derived from an EMBL/GenBank/DDBJ whole genome shotgun (WGS) entry which is preliminary data.</text>
</comment>
<evidence type="ECO:0000313" key="3">
    <source>
        <dbReference type="Proteomes" id="UP001172457"/>
    </source>
</evidence>
<evidence type="ECO:0000259" key="1">
    <source>
        <dbReference type="Pfam" id="PF00078"/>
    </source>
</evidence>
<dbReference type="Pfam" id="PF00078">
    <property type="entry name" value="RVT_1"/>
    <property type="match status" value="1"/>
</dbReference>
<dbReference type="PANTHER" id="PTHR24559">
    <property type="entry name" value="TRANSPOSON TY3-I GAG-POL POLYPROTEIN"/>
    <property type="match status" value="1"/>
</dbReference>
<name>A0AA38WBI5_9ASTR</name>
<keyword evidence="3" id="KW-1185">Reference proteome</keyword>
<dbReference type="SUPFAM" id="SSF56672">
    <property type="entry name" value="DNA/RNA polymerases"/>
    <property type="match status" value="1"/>
</dbReference>
<reference evidence="2" key="1">
    <citation type="submission" date="2023-03" db="EMBL/GenBank/DDBJ databases">
        <title>Chromosome-scale reference genome and RAD-based genetic map of yellow starthistle (Centaurea solstitialis) reveal putative structural variation and QTLs associated with invader traits.</title>
        <authorList>
            <person name="Reatini B."/>
            <person name="Cang F.A."/>
            <person name="Jiang Q."/>
            <person name="Mckibben M.T.W."/>
            <person name="Barker M.S."/>
            <person name="Rieseberg L.H."/>
            <person name="Dlugosch K.M."/>
        </authorList>
    </citation>
    <scope>NUCLEOTIDE SEQUENCE</scope>
    <source>
        <strain evidence="2">CAN-66</strain>
        <tissue evidence="2">Leaf</tissue>
    </source>
</reference>
<dbReference type="EMBL" id="JARYMX010000007">
    <property type="protein sequence ID" value="KAJ9542271.1"/>
    <property type="molecule type" value="Genomic_DNA"/>
</dbReference>
<feature type="domain" description="Reverse transcriptase" evidence="1">
    <location>
        <begin position="172"/>
        <end position="239"/>
    </location>
</feature>
<dbReference type="InterPro" id="IPR043128">
    <property type="entry name" value="Rev_trsase/Diguanyl_cyclase"/>
</dbReference>
<sequence>MHKSLNFVYRALSKEVQQGRTNRELVQQVFTTIENTAKFRTFLYNLYLLLKKTEALPDEGKLHRISARAHRTSDILDRKRQTTSAETKPSLADVPVVSEFPDVFPEDLPGLPPDRQVEFRIDLVPESALIARALYRLAPPKLQELSNQLQELSGKGFICPISSPCGAPILFVKKKDGSLRMCINYREFNKVTIKNRYPLLRIDDLFDQLQGVSWFYKIDLRSGYHQLKVKEPDIYKTAF</sequence>